<organism evidence="1 2">
    <name type="scientific">Solanum verrucosum</name>
    <dbReference type="NCBI Taxonomy" id="315347"/>
    <lineage>
        <taxon>Eukaryota</taxon>
        <taxon>Viridiplantae</taxon>
        <taxon>Streptophyta</taxon>
        <taxon>Embryophyta</taxon>
        <taxon>Tracheophyta</taxon>
        <taxon>Spermatophyta</taxon>
        <taxon>Magnoliopsida</taxon>
        <taxon>eudicotyledons</taxon>
        <taxon>Gunneridae</taxon>
        <taxon>Pentapetalae</taxon>
        <taxon>asterids</taxon>
        <taxon>lamiids</taxon>
        <taxon>Solanales</taxon>
        <taxon>Solanaceae</taxon>
        <taxon>Solanoideae</taxon>
        <taxon>Solaneae</taxon>
        <taxon>Solanum</taxon>
    </lineage>
</organism>
<evidence type="ECO:0000313" key="1">
    <source>
        <dbReference type="EMBL" id="WMV45531.1"/>
    </source>
</evidence>
<reference evidence="1" key="1">
    <citation type="submission" date="2023-08" db="EMBL/GenBank/DDBJ databases">
        <title>A de novo genome assembly of Solanum verrucosum Schlechtendal, a Mexican diploid species geographically isolated from the other diploid A-genome species in potato relatives.</title>
        <authorList>
            <person name="Hosaka K."/>
        </authorList>
    </citation>
    <scope>NUCLEOTIDE SEQUENCE</scope>
    <source>
        <tissue evidence="1">Young leaves</tissue>
    </source>
</reference>
<dbReference type="EMBL" id="CP133620">
    <property type="protein sequence ID" value="WMV45531.1"/>
    <property type="molecule type" value="Genomic_DNA"/>
</dbReference>
<dbReference type="AlphaFoldDB" id="A0AAF0UH49"/>
<proteinExistence type="predicted"/>
<gene>
    <name evidence="1" type="ORF">MTR67_038916</name>
</gene>
<dbReference type="Proteomes" id="UP001234989">
    <property type="component" value="Chromosome 9"/>
</dbReference>
<name>A0AAF0UH49_SOLVR</name>
<evidence type="ECO:0000313" key="2">
    <source>
        <dbReference type="Proteomes" id="UP001234989"/>
    </source>
</evidence>
<sequence>MFIATYDAIFHAWSHYATQLVRTKEEKARLYKKGLNTDLQVLLVHMNSTARHFSELTYYVKKIEGVRQVGHTKALAKSPNKVGNYNGSF</sequence>
<accession>A0AAF0UH49</accession>
<protein>
    <submittedName>
        <fullName evidence="1">Uncharacterized protein</fullName>
    </submittedName>
</protein>
<keyword evidence="2" id="KW-1185">Reference proteome</keyword>